<protein>
    <submittedName>
        <fullName evidence="1">Uncharacterized protein</fullName>
    </submittedName>
</protein>
<dbReference type="EMBL" id="GL377304">
    <property type="protein sequence ID" value="EFI99417.1"/>
    <property type="molecule type" value="Genomic_DNA"/>
</dbReference>
<feature type="non-terminal residue" evidence="1">
    <location>
        <position position="120"/>
    </location>
</feature>
<evidence type="ECO:0000313" key="2">
    <source>
        <dbReference type="Proteomes" id="UP000007431"/>
    </source>
</evidence>
<dbReference type="AlphaFoldDB" id="D8PZD1"/>
<proteinExistence type="predicted"/>
<reference evidence="1 2" key="1">
    <citation type="journal article" date="2010" name="Nat. Biotechnol.">
        <title>Genome sequence of the model mushroom Schizophyllum commune.</title>
        <authorList>
            <person name="Ohm R.A."/>
            <person name="de Jong J.F."/>
            <person name="Lugones L.G."/>
            <person name="Aerts A."/>
            <person name="Kothe E."/>
            <person name="Stajich J.E."/>
            <person name="de Vries R.P."/>
            <person name="Record E."/>
            <person name="Levasseur A."/>
            <person name="Baker S.E."/>
            <person name="Bartholomew K.A."/>
            <person name="Coutinho P.M."/>
            <person name="Erdmann S."/>
            <person name="Fowler T.J."/>
            <person name="Gathman A.C."/>
            <person name="Lombard V."/>
            <person name="Henrissat B."/>
            <person name="Knabe N."/>
            <person name="Kuees U."/>
            <person name="Lilly W.W."/>
            <person name="Lindquist E."/>
            <person name="Lucas S."/>
            <person name="Magnuson J.K."/>
            <person name="Piumi F."/>
            <person name="Raudaskoski M."/>
            <person name="Salamov A."/>
            <person name="Schmutz J."/>
            <person name="Schwarze F.W.M.R."/>
            <person name="vanKuyk P.A."/>
            <person name="Horton J.S."/>
            <person name="Grigoriev I.V."/>
            <person name="Woesten H.A.B."/>
        </authorList>
    </citation>
    <scope>NUCLEOTIDE SEQUENCE [LARGE SCALE GENOMIC DNA]</scope>
    <source>
        <strain evidence="2">H4-8 / FGSC 9210</strain>
    </source>
</reference>
<keyword evidence="2" id="KW-1185">Reference proteome</keyword>
<evidence type="ECO:0000313" key="1">
    <source>
        <dbReference type="EMBL" id="EFI99417.1"/>
    </source>
</evidence>
<dbReference type="HOGENOM" id="CLU_2050992_0_0_1"/>
<dbReference type="InParanoid" id="D8PZD1"/>
<organism evidence="2">
    <name type="scientific">Schizophyllum commune (strain H4-8 / FGSC 9210)</name>
    <name type="common">Split gill fungus</name>
    <dbReference type="NCBI Taxonomy" id="578458"/>
    <lineage>
        <taxon>Eukaryota</taxon>
        <taxon>Fungi</taxon>
        <taxon>Dikarya</taxon>
        <taxon>Basidiomycota</taxon>
        <taxon>Agaricomycotina</taxon>
        <taxon>Agaricomycetes</taxon>
        <taxon>Agaricomycetidae</taxon>
        <taxon>Agaricales</taxon>
        <taxon>Schizophyllaceae</taxon>
        <taxon>Schizophyllum</taxon>
    </lineage>
</organism>
<name>D8PZD1_SCHCM</name>
<gene>
    <name evidence="1" type="ORF">SCHCODRAFT_106692</name>
</gene>
<dbReference type="Proteomes" id="UP000007431">
    <property type="component" value="Unassembled WGS sequence"/>
</dbReference>
<sequence length="120" mass="12543">MANTLLPIYKDEADQPADPPAIPPHPLALLTTLSLVHAAPAALHAARCSRHSASWRGHARGLKPSCASLPPPLLPPFPSPPFPPLLCLPSPLPSVPLFSVPSPSHLAGPARGEDYCVLPP</sequence>
<accession>D8PZD1</accession>